<accession>A0A814NQY3</accession>
<evidence type="ECO:0000313" key="2">
    <source>
        <dbReference type="Proteomes" id="UP000663828"/>
    </source>
</evidence>
<evidence type="ECO:0000313" key="1">
    <source>
        <dbReference type="EMBL" id="CAF1095698.1"/>
    </source>
</evidence>
<name>A0A814NQY3_ADIRI</name>
<dbReference type="AlphaFoldDB" id="A0A814NQY3"/>
<gene>
    <name evidence="1" type="ORF">XAT740_LOCUS18080</name>
</gene>
<comment type="caution">
    <text evidence="1">The sequence shown here is derived from an EMBL/GenBank/DDBJ whole genome shotgun (WGS) entry which is preliminary data.</text>
</comment>
<organism evidence="1 2">
    <name type="scientific">Adineta ricciae</name>
    <name type="common">Rotifer</name>
    <dbReference type="NCBI Taxonomy" id="249248"/>
    <lineage>
        <taxon>Eukaryota</taxon>
        <taxon>Metazoa</taxon>
        <taxon>Spiralia</taxon>
        <taxon>Gnathifera</taxon>
        <taxon>Rotifera</taxon>
        <taxon>Eurotatoria</taxon>
        <taxon>Bdelloidea</taxon>
        <taxon>Adinetida</taxon>
        <taxon>Adinetidae</taxon>
        <taxon>Adineta</taxon>
    </lineage>
</organism>
<sequence length="119" mass="13518">MLGKEKIERLRKTTSPINALKSSKVHHRLIFVRNNYTDTSGEDDDYKSSFKHGIKTKESLKISKIDISGGADVNNTRLHIYEIHTDSRSENDDIQPGTTVIANVTNLHQCCHIHLQVLH</sequence>
<reference evidence="1" key="1">
    <citation type="submission" date="2021-02" db="EMBL/GenBank/DDBJ databases">
        <authorList>
            <person name="Nowell W R."/>
        </authorList>
    </citation>
    <scope>NUCLEOTIDE SEQUENCE</scope>
</reference>
<keyword evidence="2" id="KW-1185">Reference proteome</keyword>
<dbReference type="EMBL" id="CAJNOR010001196">
    <property type="protein sequence ID" value="CAF1095698.1"/>
    <property type="molecule type" value="Genomic_DNA"/>
</dbReference>
<dbReference type="Proteomes" id="UP000663828">
    <property type="component" value="Unassembled WGS sequence"/>
</dbReference>
<protein>
    <submittedName>
        <fullName evidence="1">Uncharacterized protein</fullName>
    </submittedName>
</protein>
<proteinExistence type="predicted"/>